<reference evidence="7" key="1">
    <citation type="submission" date="2016-10" db="EMBL/GenBank/DDBJ databases">
        <authorList>
            <person name="Varghese N."/>
            <person name="Submissions S."/>
        </authorList>
    </citation>
    <scope>NUCLEOTIDE SEQUENCE [LARGE SCALE GENOMIC DNA]</scope>
    <source>
        <strain evidence="7">DSM 26894</strain>
    </source>
</reference>
<keyword evidence="7" id="KW-1185">Reference proteome</keyword>
<dbReference type="GO" id="GO:0046983">
    <property type="term" value="F:protein dimerization activity"/>
    <property type="evidence" value="ECO:0007669"/>
    <property type="project" value="InterPro"/>
</dbReference>
<evidence type="ECO:0000259" key="4">
    <source>
        <dbReference type="Pfam" id="PF00891"/>
    </source>
</evidence>
<dbReference type="GO" id="GO:0032259">
    <property type="term" value="P:methylation"/>
    <property type="evidence" value="ECO:0007669"/>
    <property type="project" value="UniProtKB-KW"/>
</dbReference>
<dbReference type="Pfam" id="PF00891">
    <property type="entry name" value="Methyltransf_2"/>
    <property type="match status" value="1"/>
</dbReference>
<dbReference type="Gene3D" id="3.40.50.150">
    <property type="entry name" value="Vaccinia Virus protein VP39"/>
    <property type="match status" value="1"/>
</dbReference>
<organism evidence="6 7">
    <name type="scientific">Alloyangia pacifica</name>
    <dbReference type="NCBI Taxonomy" id="311180"/>
    <lineage>
        <taxon>Bacteria</taxon>
        <taxon>Pseudomonadati</taxon>
        <taxon>Pseudomonadota</taxon>
        <taxon>Alphaproteobacteria</taxon>
        <taxon>Rhodobacterales</taxon>
        <taxon>Roseobacteraceae</taxon>
        <taxon>Alloyangia</taxon>
    </lineage>
</organism>
<dbReference type="PIRSF" id="PIRSF005739">
    <property type="entry name" value="O-mtase"/>
    <property type="match status" value="1"/>
</dbReference>
<evidence type="ECO:0000256" key="3">
    <source>
        <dbReference type="ARBA" id="ARBA00022691"/>
    </source>
</evidence>
<dbReference type="InterPro" id="IPR036388">
    <property type="entry name" value="WH-like_DNA-bd_sf"/>
</dbReference>
<dbReference type="SUPFAM" id="SSF46785">
    <property type="entry name" value="Winged helix' DNA-binding domain"/>
    <property type="match status" value="1"/>
</dbReference>
<accession>A0A1I6RD73</accession>
<dbReference type="InterPro" id="IPR016461">
    <property type="entry name" value="COMT-like"/>
</dbReference>
<evidence type="ECO:0000259" key="5">
    <source>
        <dbReference type="Pfam" id="PF08100"/>
    </source>
</evidence>
<dbReference type="FunFam" id="1.10.10.10:FF:000358">
    <property type="entry name" value="Acetylserotonin O-methyltransferase"/>
    <property type="match status" value="1"/>
</dbReference>
<name>A0A1I6RD73_9RHOB</name>
<keyword evidence="3" id="KW-0949">S-adenosyl-L-methionine</keyword>
<dbReference type="GO" id="GO:0008171">
    <property type="term" value="F:O-methyltransferase activity"/>
    <property type="evidence" value="ECO:0007669"/>
    <property type="project" value="InterPro"/>
</dbReference>
<gene>
    <name evidence="6" type="ORF">SAMN04488050_1037</name>
</gene>
<dbReference type="RefSeq" id="WP_092422476.1">
    <property type="nucleotide sequence ID" value="NZ_FNCL01000003.1"/>
</dbReference>
<evidence type="ECO:0000313" key="6">
    <source>
        <dbReference type="EMBL" id="SFS62663.1"/>
    </source>
</evidence>
<dbReference type="InterPro" id="IPR012967">
    <property type="entry name" value="COMT_dimerisation"/>
</dbReference>
<feature type="domain" description="O-methyltransferase C-terminal" evidence="4">
    <location>
        <begin position="132"/>
        <end position="315"/>
    </location>
</feature>
<dbReference type="PANTHER" id="PTHR43712:SF2">
    <property type="entry name" value="O-METHYLTRANSFERASE CICE"/>
    <property type="match status" value="1"/>
</dbReference>
<dbReference type="AlphaFoldDB" id="A0A1I6RD73"/>
<evidence type="ECO:0000256" key="2">
    <source>
        <dbReference type="ARBA" id="ARBA00022679"/>
    </source>
</evidence>
<evidence type="ECO:0000256" key="1">
    <source>
        <dbReference type="ARBA" id="ARBA00022603"/>
    </source>
</evidence>
<protein>
    <submittedName>
        <fullName evidence="6">Ubiquinone/menaquinone biosynthesis C-methylase UbiE</fullName>
    </submittedName>
</protein>
<dbReference type="PROSITE" id="PS51683">
    <property type="entry name" value="SAM_OMT_II"/>
    <property type="match status" value="1"/>
</dbReference>
<dbReference type="CDD" id="cd02440">
    <property type="entry name" value="AdoMet_MTases"/>
    <property type="match status" value="1"/>
</dbReference>
<dbReference type="InterPro" id="IPR029063">
    <property type="entry name" value="SAM-dependent_MTases_sf"/>
</dbReference>
<dbReference type="InterPro" id="IPR036390">
    <property type="entry name" value="WH_DNA-bd_sf"/>
</dbReference>
<dbReference type="Gene3D" id="1.10.10.10">
    <property type="entry name" value="Winged helix-like DNA-binding domain superfamily/Winged helix DNA-binding domain"/>
    <property type="match status" value="1"/>
</dbReference>
<keyword evidence="6" id="KW-0830">Ubiquinone</keyword>
<dbReference type="InterPro" id="IPR001077">
    <property type="entry name" value="COMT_C"/>
</dbReference>
<dbReference type="OrthoDB" id="7418600at2"/>
<keyword evidence="2" id="KW-0808">Transferase</keyword>
<dbReference type="EMBL" id="FOZW01000003">
    <property type="protein sequence ID" value="SFS62663.1"/>
    <property type="molecule type" value="Genomic_DNA"/>
</dbReference>
<keyword evidence="1 6" id="KW-0489">Methyltransferase</keyword>
<proteinExistence type="predicted"/>
<evidence type="ECO:0000313" key="7">
    <source>
        <dbReference type="Proteomes" id="UP000199392"/>
    </source>
</evidence>
<dbReference type="SUPFAM" id="SSF53335">
    <property type="entry name" value="S-adenosyl-L-methionine-dependent methyltransferases"/>
    <property type="match status" value="1"/>
</dbReference>
<dbReference type="PANTHER" id="PTHR43712">
    <property type="entry name" value="PUTATIVE (AFU_ORTHOLOGUE AFUA_4G14580)-RELATED"/>
    <property type="match status" value="1"/>
</dbReference>
<feature type="domain" description="O-methyltransferase dimerisation" evidence="5">
    <location>
        <begin position="12"/>
        <end position="87"/>
    </location>
</feature>
<sequence>MALLTEAHEISDIAFGFMASKALFAALEFGIFDTLAEGPLSAEELGAACDLHPERARTLLTALAGLGVVSVEGDRYSNSPAAASFLVKGEKYDFSDYLRLQVGRQMYPLMSQLEPALKDALPEEATGSYAEWFADPEEARLYSDSQHAGSLGPAGVLAKRLDLSEARSMLDVGGGTGAFSITFCKAFPHLRSTIVDFPNVVTVGREKVAAAGLSERITYLEADATSLDWPDGQDVVLMSYLLSGVPAEAHAPLFDAAYRALRPGGQLLLHDFIVRGDRSGPHLTALWQLQHTAFTPQAASLDAEGLAAALEAAGFAEVGVRAMIPEMTMLAEARRPE</sequence>
<dbReference type="Proteomes" id="UP000199392">
    <property type="component" value="Unassembled WGS sequence"/>
</dbReference>
<dbReference type="STRING" id="311180.SAMN04488050_1037"/>
<dbReference type="Pfam" id="PF08100">
    <property type="entry name" value="Dimerisation"/>
    <property type="match status" value="1"/>
</dbReference>